<dbReference type="SUPFAM" id="SSF51395">
    <property type="entry name" value="FMN-linked oxidoreductases"/>
    <property type="match status" value="1"/>
</dbReference>
<dbReference type="Pfam" id="PF00724">
    <property type="entry name" value="Oxidored_FMN"/>
    <property type="match status" value="1"/>
</dbReference>
<reference evidence="3 4" key="1">
    <citation type="journal article" date="2011" name="PLoS Genet.">
        <title>Genomic analysis of the necrotrophic fungal pathogens Sclerotinia sclerotiorum and Botrytis cinerea.</title>
        <authorList>
            <person name="Amselem J."/>
            <person name="Cuomo C.A."/>
            <person name="van Kan J.A."/>
            <person name="Viaud M."/>
            <person name="Benito E.P."/>
            <person name="Couloux A."/>
            <person name="Coutinho P.M."/>
            <person name="de Vries R.P."/>
            <person name="Dyer P.S."/>
            <person name="Fillinger S."/>
            <person name="Fournier E."/>
            <person name="Gout L."/>
            <person name="Hahn M."/>
            <person name="Kohn L."/>
            <person name="Lapalu N."/>
            <person name="Plummer K.M."/>
            <person name="Pradier J.M."/>
            <person name="Quevillon E."/>
            <person name="Sharon A."/>
            <person name="Simon A."/>
            <person name="ten Have A."/>
            <person name="Tudzynski B."/>
            <person name="Tudzynski P."/>
            <person name="Wincker P."/>
            <person name="Andrew M."/>
            <person name="Anthouard V."/>
            <person name="Beever R.E."/>
            <person name="Beffa R."/>
            <person name="Benoit I."/>
            <person name="Bouzid O."/>
            <person name="Brault B."/>
            <person name="Chen Z."/>
            <person name="Choquer M."/>
            <person name="Collemare J."/>
            <person name="Cotton P."/>
            <person name="Danchin E.G."/>
            <person name="Da Silva C."/>
            <person name="Gautier A."/>
            <person name="Giraud C."/>
            <person name="Giraud T."/>
            <person name="Gonzalez C."/>
            <person name="Grossetete S."/>
            <person name="Guldener U."/>
            <person name="Henrissat B."/>
            <person name="Howlett B.J."/>
            <person name="Kodira C."/>
            <person name="Kretschmer M."/>
            <person name="Lappartient A."/>
            <person name="Leroch M."/>
            <person name="Levis C."/>
            <person name="Mauceli E."/>
            <person name="Neuveglise C."/>
            <person name="Oeser B."/>
            <person name="Pearson M."/>
            <person name="Poulain J."/>
            <person name="Poussereau N."/>
            <person name="Quesneville H."/>
            <person name="Rascle C."/>
            <person name="Schumacher J."/>
            <person name="Segurens B."/>
            <person name="Sexton A."/>
            <person name="Silva E."/>
            <person name="Sirven C."/>
            <person name="Soanes D.M."/>
            <person name="Talbot N.J."/>
            <person name="Templeton M."/>
            <person name="Yandava C."/>
            <person name="Yarden O."/>
            <person name="Zeng Q."/>
            <person name="Rollins J.A."/>
            <person name="Lebrun M.H."/>
            <person name="Dickman M."/>
        </authorList>
    </citation>
    <scope>NUCLEOTIDE SEQUENCE [LARGE SCALE GENOMIC DNA]</scope>
    <source>
        <strain evidence="3 4">B05.10</strain>
    </source>
</reference>
<protein>
    <recommendedName>
        <fullName evidence="2">NADH:flavin oxidoreductase/NADH oxidase N-terminal domain-containing protein</fullName>
    </recommendedName>
</protein>
<evidence type="ECO:0000259" key="2">
    <source>
        <dbReference type="Pfam" id="PF00724"/>
    </source>
</evidence>
<dbReference type="OrthoDB" id="72788at2759"/>
<feature type="region of interest" description="Disordered" evidence="1">
    <location>
        <begin position="129"/>
        <end position="148"/>
    </location>
</feature>
<dbReference type="RefSeq" id="XP_024548221.1">
    <property type="nucleotide sequence ID" value="XM_024692446.1"/>
</dbReference>
<dbReference type="GeneID" id="5437892"/>
<dbReference type="Proteomes" id="UP000001798">
    <property type="component" value="Chromosome 4"/>
</dbReference>
<dbReference type="GO" id="GO:0050661">
    <property type="term" value="F:NADP binding"/>
    <property type="evidence" value="ECO:0007669"/>
    <property type="project" value="InterPro"/>
</dbReference>
<reference evidence="3 4" key="2">
    <citation type="journal article" date="2012" name="Eukaryot. Cell">
        <title>Genome update of Botrytis cinerea strains B05.10 and T4.</title>
        <authorList>
            <person name="Staats M."/>
            <person name="van Kan J.A."/>
        </authorList>
    </citation>
    <scope>NUCLEOTIDE SEQUENCE [LARGE SCALE GENOMIC DNA]</scope>
    <source>
        <strain evidence="3 4">B05.10</strain>
    </source>
</reference>
<dbReference type="InterPro" id="IPR001155">
    <property type="entry name" value="OxRdtase_FMN_N"/>
</dbReference>
<dbReference type="CDD" id="cd02932">
    <property type="entry name" value="OYE_YqiM_FMN"/>
    <property type="match status" value="1"/>
</dbReference>
<name>A0A384JEI4_BOTFB</name>
<organism evidence="3 4">
    <name type="scientific">Botryotinia fuckeliana (strain B05.10)</name>
    <name type="common">Noble rot fungus</name>
    <name type="synonym">Botrytis cinerea</name>
    <dbReference type="NCBI Taxonomy" id="332648"/>
    <lineage>
        <taxon>Eukaryota</taxon>
        <taxon>Fungi</taxon>
        <taxon>Dikarya</taxon>
        <taxon>Ascomycota</taxon>
        <taxon>Pezizomycotina</taxon>
        <taxon>Leotiomycetes</taxon>
        <taxon>Helotiales</taxon>
        <taxon>Sclerotiniaceae</taxon>
        <taxon>Botrytis</taxon>
    </lineage>
</organism>
<dbReference type="GO" id="GO:0003959">
    <property type="term" value="F:NADPH dehydrogenase activity"/>
    <property type="evidence" value="ECO:0007669"/>
    <property type="project" value="InterPro"/>
</dbReference>
<dbReference type="VEuPathDB" id="FungiDB:Bcin04g02250"/>
<feature type="region of interest" description="Disordered" evidence="1">
    <location>
        <begin position="1"/>
        <end position="21"/>
    </location>
</feature>
<dbReference type="KEGG" id="bfu:BCIN_04g02250"/>
<dbReference type="InterPro" id="IPR044152">
    <property type="entry name" value="YqjM-like"/>
</dbReference>
<dbReference type="InterPro" id="IPR013785">
    <property type="entry name" value="Aldolase_TIM"/>
</dbReference>
<evidence type="ECO:0000256" key="1">
    <source>
        <dbReference type="SAM" id="MobiDB-lite"/>
    </source>
</evidence>
<sequence>MSPYKTPAQNPPAGTALSKDPPTLFSPLTIRDVTFQNRIWVAPMCMYSANDGHLTDFHLVHLGAFAYRGASLTIIEATAVRPEGRISPGDAGLWEDAQIESFKRVADFAHGQGQKIGIQLAHAGRKASTLPPWMGPRGKSAVAEEKDGGWPKNVKGMSALKWGEGYAEPNEMTLEDIQDVIDGFRDAAKRAVAAGIDVIEIHGAHGYLLHSSLSPVTNKRTDQYGGSWENRIRMLTETIKAVRSVIPEGMPLLLRISATEWLEDVESWDIPDTIKLAKLLPALGVDLLDVSSAGNSPTQKIGMHTNYQISIAGEIRAALFKEGIKDLKIGCVGMITEAEAAKSHLEDEPTAYPNAGETVDVKDEQGKIAKADVVLVARQFMREPEWVFRVAYRLGVEVQWPVQYLRSGFLKGSVI</sequence>
<dbReference type="AlphaFoldDB" id="A0A384JEI4"/>
<dbReference type="GO" id="GO:0010181">
    <property type="term" value="F:FMN binding"/>
    <property type="evidence" value="ECO:0007669"/>
    <property type="project" value="InterPro"/>
</dbReference>
<proteinExistence type="predicted"/>
<evidence type="ECO:0000313" key="3">
    <source>
        <dbReference type="EMBL" id="ATZ49025.1"/>
    </source>
</evidence>
<reference evidence="3 4" key="3">
    <citation type="journal article" date="2017" name="Mol. Plant Pathol.">
        <title>A gapless genome sequence of the fungus Botrytis cinerea.</title>
        <authorList>
            <person name="Van Kan J.A."/>
            <person name="Stassen J.H."/>
            <person name="Mosbach A."/>
            <person name="Van Der Lee T.A."/>
            <person name="Faino L."/>
            <person name="Farmer A.D."/>
            <person name="Papasotiriou D.G."/>
            <person name="Zhou S."/>
            <person name="Seidl M.F."/>
            <person name="Cottam E."/>
            <person name="Edel D."/>
            <person name="Hahn M."/>
            <person name="Schwartz D.C."/>
            <person name="Dietrich R.A."/>
            <person name="Widdison S."/>
            <person name="Scalliet G."/>
        </authorList>
    </citation>
    <scope>NUCLEOTIDE SEQUENCE [LARGE SCALE GENOMIC DNA]</scope>
    <source>
        <strain evidence="3 4">B05.10</strain>
    </source>
</reference>
<evidence type="ECO:0000313" key="4">
    <source>
        <dbReference type="Proteomes" id="UP000001798"/>
    </source>
</evidence>
<dbReference type="EMBL" id="CP009808">
    <property type="protein sequence ID" value="ATZ49025.1"/>
    <property type="molecule type" value="Genomic_DNA"/>
</dbReference>
<feature type="domain" description="NADH:flavin oxidoreductase/NADH oxidase N-terminal" evidence="2">
    <location>
        <begin position="24"/>
        <end position="345"/>
    </location>
</feature>
<keyword evidence="4" id="KW-1185">Reference proteome</keyword>
<dbReference type="PANTHER" id="PTHR43303">
    <property type="entry name" value="NADPH DEHYDROGENASE C23G7.10C-RELATED"/>
    <property type="match status" value="1"/>
</dbReference>
<dbReference type="Gene3D" id="3.20.20.70">
    <property type="entry name" value="Aldolase class I"/>
    <property type="match status" value="1"/>
</dbReference>
<dbReference type="PANTHER" id="PTHR43303:SF2">
    <property type="entry name" value="INDOLEAMINE 2,3-DIOXYGENASE PYRROLE 2,3-DIOXYGENASE (AFU_ORTHOLOGUE AFUA_5G01450"/>
    <property type="match status" value="1"/>
</dbReference>
<accession>A0A384JEI4</accession>
<gene>
    <name evidence="3" type="ORF">BCIN_04g02250</name>
</gene>